<dbReference type="PROSITE" id="PS50048">
    <property type="entry name" value="ZN2_CY6_FUNGAL_2"/>
    <property type="match status" value="1"/>
</dbReference>
<dbReference type="InterPro" id="IPR036864">
    <property type="entry name" value="Zn2-C6_fun-type_DNA-bd_sf"/>
</dbReference>
<dbReference type="GO" id="GO:0008270">
    <property type="term" value="F:zinc ion binding"/>
    <property type="evidence" value="ECO:0007669"/>
    <property type="project" value="InterPro"/>
</dbReference>
<evidence type="ECO:0000259" key="2">
    <source>
        <dbReference type="PROSITE" id="PS50048"/>
    </source>
</evidence>
<dbReference type="GeneID" id="62206192"/>
<comment type="caution">
    <text evidence="3">The sequence shown here is derived from an EMBL/GenBank/DDBJ whole genome shotgun (WGS) entry which is preliminary data.</text>
</comment>
<dbReference type="PANTHER" id="PTHR38791:SF1">
    <property type="entry name" value="TRANSCRIPTION FACTOR, PUTATIVE-RELATED"/>
    <property type="match status" value="1"/>
</dbReference>
<dbReference type="Pfam" id="PF00172">
    <property type="entry name" value="Zn_clus"/>
    <property type="match status" value="1"/>
</dbReference>
<dbReference type="InterPro" id="IPR001138">
    <property type="entry name" value="Zn2Cys6_DnaBD"/>
</dbReference>
<organism evidence="3 4">
    <name type="scientific">Alternaria burnsii</name>
    <dbReference type="NCBI Taxonomy" id="1187904"/>
    <lineage>
        <taxon>Eukaryota</taxon>
        <taxon>Fungi</taxon>
        <taxon>Dikarya</taxon>
        <taxon>Ascomycota</taxon>
        <taxon>Pezizomycotina</taxon>
        <taxon>Dothideomycetes</taxon>
        <taxon>Pleosporomycetidae</taxon>
        <taxon>Pleosporales</taxon>
        <taxon>Pleosporineae</taxon>
        <taxon>Pleosporaceae</taxon>
        <taxon>Alternaria</taxon>
        <taxon>Alternaria sect. Alternaria</taxon>
    </lineage>
</organism>
<dbReference type="InterPro" id="IPR053175">
    <property type="entry name" value="DHMBA_Reg_Transcription_Factor"/>
</dbReference>
<dbReference type="GO" id="GO:0000981">
    <property type="term" value="F:DNA-binding transcription factor activity, RNA polymerase II-specific"/>
    <property type="evidence" value="ECO:0007669"/>
    <property type="project" value="InterPro"/>
</dbReference>
<reference evidence="3" key="2">
    <citation type="submission" date="2020-08" db="EMBL/GenBank/DDBJ databases">
        <title>Draft Genome Sequence of Cumin Blight Pathogen Alternaria burnsii.</title>
        <authorList>
            <person name="Feng Z."/>
        </authorList>
    </citation>
    <scope>NUCLEOTIDE SEQUENCE</scope>
    <source>
        <strain evidence="3">CBS107.38</strain>
    </source>
</reference>
<reference evidence="3" key="1">
    <citation type="submission" date="2020-01" db="EMBL/GenBank/DDBJ databases">
        <authorList>
            <person name="Feng Z.H.Z."/>
        </authorList>
    </citation>
    <scope>NUCLEOTIDE SEQUENCE</scope>
    <source>
        <strain evidence="3">CBS107.38</strain>
    </source>
</reference>
<dbReference type="AlphaFoldDB" id="A0A8H7B0U0"/>
<dbReference type="EMBL" id="JAAABM010000011">
    <property type="protein sequence ID" value="KAF7674201.1"/>
    <property type="molecule type" value="Genomic_DNA"/>
</dbReference>
<name>A0A8H7B0U0_9PLEO</name>
<keyword evidence="1" id="KW-0539">Nucleus</keyword>
<dbReference type="PANTHER" id="PTHR38791">
    <property type="entry name" value="ZN(II)2CYS6 TRANSCRIPTION FACTOR (EUROFUNG)-RELATED-RELATED"/>
    <property type="match status" value="1"/>
</dbReference>
<gene>
    <name evidence="3" type="ORF">GT037_007967</name>
</gene>
<accession>A0A8H7B0U0</accession>
<dbReference type="Proteomes" id="UP000596902">
    <property type="component" value="Unassembled WGS sequence"/>
</dbReference>
<dbReference type="Gene3D" id="4.10.240.10">
    <property type="entry name" value="Zn(2)-C6 fungal-type DNA-binding domain"/>
    <property type="match status" value="1"/>
</dbReference>
<evidence type="ECO:0000313" key="3">
    <source>
        <dbReference type="EMBL" id="KAF7674201.1"/>
    </source>
</evidence>
<dbReference type="SUPFAM" id="SSF57701">
    <property type="entry name" value="Zn2/Cys6 DNA-binding domain"/>
    <property type="match status" value="1"/>
</dbReference>
<protein>
    <recommendedName>
        <fullName evidence="2">Zn(2)-C6 fungal-type domain-containing protein</fullName>
    </recommendedName>
</protein>
<evidence type="ECO:0000256" key="1">
    <source>
        <dbReference type="ARBA" id="ARBA00023242"/>
    </source>
</evidence>
<feature type="domain" description="Zn(2)-C6 fungal-type" evidence="2">
    <location>
        <begin position="10"/>
        <end position="39"/>
    </location>
</feature>
<evidence type="ECO:0000313" key="4">
    <source>
        <dbReference type="Proteomes" id="UP000596902"/>
    </source>
</evidence>
<dbReference type="SMART" id="SM00066">
    <property type="entry name" value="GAL4"/>
    <property type="match status" value="1"/>
</dbReference>
<keyword evidence="4" id="KW-1185">Reference proteome</keyword>
<dbReference type="RefSeq" id="XP_038784515.1">
    <property type="nucleotide sequence ID" value="XM_038933014.1"/>
</dbReference>
<proteinExistence type="predicted"/>
<sequence>MVFRGKPSKACERCRERRLRCDQQRPNCSSCARVGTACTGYRDTTNLRISDQTDSVRTKALANVKSSKKQPSAGEPKTKLKLKTRHLPQDLLIMGRDMFFTYYVSDFSRTWDFLYKYLDYAHAPNHLILSIEAVSLAFLSHQVSSHTAKDLGRRKYCEALRKINIALQDPVAARATSTFEGVLLLDLFEKIMKSASEINTSRHAHIEGALALVKLRGVESFKEGTEMRALMGLSLNSTVCSLSTGQPVDDAIRQIRVHAAQFVNTDHPKWKLSGLMLEVTDLAAEMRKGCMTTEERIAKSAYFDRELELIALEASPVWTYERKNLSGADGARLVPDGFPLVYDVYPDRMVTQMWNVLRIARMLLCEEIIASCAVSSDPETYAQSERSRTALLNLVQEVVASVPQMTDCESVAKHKLPIESTGKQHAHSMPHILDVYILIFSLYVVAWSKSCPQAAVEWSIKQLQHIADHFVIKEAAVILEILNKQKMEELVNPWYRVSGHISNASGHLWMQSAPGHDTYTNCNHDTLPEETEHDFPALGSSDMHDHRYEIRETMFMPVHLLGPQDPRLCYQAAGFATGPWSSLLEAPCNS</sequence>
<dbReference type="PROSITE" id="PS00463">
    <property type="entry name" value="ZN2_CY6_FUNGAL_1"/>
    <property type="match status" value="1"/>
</dbReference>